<name>G7IQZ6_MEDTR</name>
<dbReference type="EnsemblPlants" id="AES66517">
    <property type="protein sequence ID" value="AES66517"/>
    <property type="gene ID" value="MTR_2g075290"/>
</dbReference>
<protein>
    <submittedName>
        <fullName evidence="1 2">Uncharacterized protein</fullName>
    </submittedName>
</protein>
<dbReference type="Proteomes" id="UP000002051">
    <property type="component" value="Chromosome 2"/>
</dbReference>
<reference evidence="1 3" key="2">
    <citation type="journal article" date="2014" name="BMC Genomics">
        <title>An improved genome release (version Mt4.0) for the model legume Medicago truncatula.</title>
        <authorList>
            <person name="Tang H."/>
            <person name="Krishnakumar V."/>
            <person name="Bidwell S."/>
            <person name="Rosen B."/>
            <person name="Chan A."/>
            <person name="Zhou S."/>
            <person name="Gentzbittel L."/>
            <person name="Childs K.L."/>
            <person name="Yandell M."/>
            <person name="Gundlach H."/>
            <person name="Mayer K.F."/>
            <person name="Schwartz D.C."/>
            <person name="Town C.D."/>
        </authorList>
    </citation>
    <scope>GENOME REANNOTATION</scope>
    <source>
        <strain evidence="2 3">cv. Jemalong A17</strain>
    </source>
</reference>
<gene>
    <name evidence="1" type="ordered locus">MTR_2g075290</name>
</gene>
<proteinExistence type="predicted"/>
<organism evidence="1 3">
    <name type="scientific">Medicago truncatula</name>
    <name type="common">Barrel medic</name>
    <name type="synonym">Medicago tribuloides</name>
    <dbReference type="NCBI Taxonomy" id="3880"/>
    <lineage>
        <taxon>Eukaryota</taxon>
        <taxon>Viridiplantae</taxon>
        <taxon>Streptophyta</taxon>
        <taxon>Embryophyta</taxon>
        <taxon>Tracheophyta</taxon>
        <taxon>Spermatophyta</taxon>
        <taxon>Magnoliopsida</taxon>
        <taxon>eudicotyledons</taxon>
        <taxon>Gunneridae</taxon>
        <taxon>Pentapetalae</taxon>
        <taxon>rosids</taxon>
        <taxon>fabids</taxon>
        <taxon>Fabales</taxon>
        <taxon>Fabaceae</taxon>
        <taxon>Papilionoideae</taxon>
        <taxon>50 kb inversion clade</taxon>
        <taxon>NPAAA clade</taxon>
        <taxon>Hologalegina</taxon>
        <taxon>IRL clade</taxon>
        <taxon>Trifolieae</taxon>
        <taxon>Medicago</taxon>
    </lineage>
</organism>
<dbReference type="AlphaFoldDB" id="G7IQZ6"/>
<reference evidence="2" key="3">
    <citation type="submission" date="2015-04" db="UniProtKB">
        <authorList>
            <consortium name="EnsemblPlants"/>
        </authorList>
    </citation>
    <scope>IDENTIFICATION</scope>
    <source>
        <strain evidence="2">cv. Jemalong A17</strain>
    </source>
</reference>
<accession>G7IQZ6</accession>
<reference evidence="1 3" key="1">
    <citation type="journal article" date="2011" name="Nature">
        <title>The Medicago genome provides insight into the evolution of rhizobial symbioses.</title>
        <authorList>
            <person name="Young N.D."/>
            <person name="Debelle F."/>
            <person name="Oldroyd G.E."/>
            <person name="Geurts R."/>
            <person name="Cannon S.B."/>
            <person name="Udvardi M.K."/>
            <person name="Benedito V.A."/>
            <person name="Mayer K.F."/>
            <person name="Gouzy J."/>
            <person name="Schoof H."/>
            <person name="Van de Peer Y."/>
            <person name="Proost S."/>
            <person name="Cook D.R."/>
            <person name="Meyers B.C."/>
            <person name="Spannagl M."/>
            <person name="Cheung F."/>
            <person name="De Mita S."/>
            <person name="Krishnakumar V."/>
            <person name="Gundlach H."/>
            <person name="Zhou S."/>
            <person name="Mudge J."/>
            <person name="Bharti A.K."/>
            <person name="Murray J.D."/>
            <person name="Naoumkina M.A."/>
            <person name="Rosen B."/>
            <person name="Silverstein K.A."/>
            <person name="Tang H."/>
            <person name="Rombauts S."/>
            <person name="Zhao P.X."/>
            <person name="Zhou P."/>
            <person name="Barbe V."/>
            <person name="Bardou P."/>
            <person name="Bechner M."/>
            <person name="Bellec A."/>
            <person name="Berger A."/>
            <person name="Berges H."/>
            <person name="Bidwell S."/>
            <person name="Bisseling T."/>
            <person name="Choisne N."/>
            <person name="Couloux A."/>
            <person name="Denny R."/>
            <person name="Deshpande S."/>
            <person name="Dai X."/>
            <person name="Doyle J.J."/>
            <person name="Dudez A.M."/>
            <person name="Farmer A.D."/>
            <person name="Fouteau S."/>
            <person name="Franken C."/>
            <person name="Gibelin C."/>
            <person name="Gish J."/>
            <person name="Goldstein S."/>
            <person name="Gonzalez A.J."/>
            <person name="Green P.J."/>
            <person name="Hallab A."/>
            <person name="Hartog M."/>
            <person name="Hua A."/>
            <person name="Humphray S.J."/>
            <person name="Jeong D.H."/>
            <person name="Jing Y."/>
            <person name="Jocker A."/>
            <person name="Kenton S.M."/>
            <person name="Kim D.J."/>
            <person name="Klee K."/>
            <person name="Lai H."/>
            <person name="Lang C."/>
            <person name="Lin S."/>
            <person name="Macmil S.L."/>
            <person name="Magdelenat G."/>
            <person name="Matthews L."/>
            <person name="McCorrison J."/>
            <person name="Monaghan E.L."/>
            <person name="Mun J.H."/>
            <person name="Najar F.Z."/>
            <person name="Nicholson C."/>
            <person name="Noirot C."/>
            <person name="O'Bleness M."/>
            <person name="Paule C.R."/>
            <person name="Poulain J."/>
            <person name="Prion F."/>
            <person name="Qin B."/>
            <person name="Qu C."/>
            <person name="Retzel E.F."/>
            <person name="Riddle C."/>
            <person name="Sallet E."/>
            <person name="Samain S."/>
            <person name="Samson N."/>
            <person name="Sanders I."/>
            <person name="Saurat O."/>
            <person name="Scarpelli C."/>
            <person name="Schiex T."/>
            <person name="Segurens B."/>
            <person name="Severin A.J."/>
            <person name="Sherrier D.J."/>
            <person name="Shi R."/>
            <person name="Sims S."/>
            <person name="Singer S.R."/>
            <person name="Sinharoy S."/>
            <person name="Sterck L."/>
            <person name="Viollet A."/>
            <person name="Wang B.B."/>
            <person name="Wang K."/>
            <person name="Wang M."/>
            <person name="Wang X."/>
            <person name="Warfsmann J."/>
            <person name="Weissenbach J."/>
            <person name="White D.D."/>
            <person name="White J.D."/>
            <person name="Wiley G.B."/>
            <person name="Wincker P."/>
            <person name="Xing Y."/>
            <person name="Yang L."/>
            <person name="Yao Z."/>
            <person name="Ying F."/>
            <person name="Zhai J."/>
            <person name="Zhou L."/>
            <person name="Zuber A."/>
            <person name="Denarie J."/>
            <person name="Dixon R.A."/>
            <person name="May G.D."/>
            <person name="Schwartz D.C."/>
            <person name="Rogers J."/>
            <person name="Quetier F."/>
            <person name="Town C.D."/>
            <person name="Roe B.A."/>
        </authorList>
    </citation>
    <scope>NUCLEOTIDE SEQUENCE [LARGE SCALE GENOMIC DNA]</scope>
    <source>
        <strain evidence="1">A17</strain>
        <strain evidence="2 3">cv. Jemalong A17</strain>
    </source>
</reference>
<dbReference type="EMBL" id="CM001218">
    <property type="protein sequence ID" value="AES66517.1"/>
    <property type="molecule type" value="Genomic_DNA"/>
</dbReference>
<evidence type="ECO:0000313" key="2">
    <source>
        <dbReference type="EnsemblPlants" id="AES66517"/>
    </source>
</evidence>
<sequence>MAWHPKTMITMGGGRMGKKLQKPTLSITQECLSMSALCQRFVPTQEFLNKKYKIQHNLINL</sequence>
<evidence type="ECO:0000313" key="3">
    <source>
        <dbReference type="Proteomes" id="UP000002051"/>
    </source>
</evidence>
<evidence type="ECO:0000313" key="1">
    <source>
        <dbReference type="EMBL" id="AES66517.1"/>
    </source>
</evidence>
<dbReference type="HOGENOM" id="CLU_2926046_0_0_1"/>
<dbReference type="PaxDb" id="3880-AES66517"/>
<keyword evidence="3" id="KW-1185">Reference proteome</keyword>